<dbReference type="AlphaFoldDB" id="A0A5C7BCU9"/>
<name>A0A5C7BCU9_9FLAO</name>
<keyword evidence="1" id="KW-1133">Transmembrane helix</keyword>
<proteinExistence type="predicted"/>
<dbReference type="InterPro" id="IPR019196">
    <property type="entry name" value="ABC_transp_unknown"/>
</dbReference>
<gene>
    <name evidence="4" type="primary">gldG</name>
    <name evidence="4" type="ORF">ES692_02575</name>
</gene>
<evidence type="ECO:0000313" key="4">
    <source>
        <dbReference type="EMBL" id="TXE19655.1"/>
    </source>
</evidence>
<dbReference type="NCBIfam" id="TIGR03521">
    <property type="entry name" value="GldG"/>
    <property type="match status" value="1"/>
</dbReference>
<dbReference type="InterPro" id="IPR019863">
    <property type="entry name" value="Motility-assoc_ABC-rel_GldG"/>
</dbReference>
<evidence type="ECO:0000313" key="5">
    <source>
        <dbReference type="Proteomes" id="UP000321938"/>
    </source>
</evidence>
<feature type="transmembrane region" description="Helical" evidence="1">
    <location>
        <begin position="528"/>
        <end position="550"/>
    </location>
</feature>
<sequence length="557" mass="63501">MLKSKKNIIVIVITLAALVVVNIISSYLYKRFDLTQDQRYTLSNEALKTVEDVDSPLIIDVFLEGDFPSEFRRLHDETQQLLEEFAVYNSNVKFEFINPLADEKTRNQNIQQLAQRGLQPFQINIKESGKTSQEVIIPWALASYNEQTVIVPLIKNKIGATDQELVNGSIQNLEYVFAEAFKKLVTPKQKKIAVLRGNGQLQDIYVADFLKKMSEHYFLAPFTLDSVAGNPQKTLSDISNYDLIISAKPSESFSEEEKYVLDQYTMNGGKSLWLTESIVMDRDSLLNESGRGIAIMKELNLNDFFFKYGVRINPVIVNDLYSAPITLAIGEGSDSQFQPLQWPYSPLAASNPNHPITTNLDPVKFDFASQIDTLKNGVNKTILLRSSKLSKLQGVPREINLDVVTQKPNPEDYKDSNQALAVLLEGKFTSVYDKRVKPFKISEDKTISKVTKMIIIADGDVIKNEVVRNQPQELGFEFLTKRKFGNKEFLENAVNYLLNDDGLINIRTKEVKLAFLDPEKIEEQKTKWQFINIALPLILLGIFGFIFNYFRRKKYTK</sequence>
<evidence type="ECO:0000256" key="1">
    <source>
        <dbReference type="SAM" id="Phobius"/>
    </source>
</evidence>
<dbReference type="InterPro" id="IPR055396">
    <property type="entry name" value="DUF7088"/>
</dbReference>
<dbReference type="STRING" id="1123037.GCA_000425305_00878"/>
<feature type="domain" description="DUF7088" evidence="3">
    <location>
        <begin position="36"/>
        <end position="142"/>
    </location>
</feature>
<reference evidence="4 5" key="1">
    <citation type="submission" date="2019-08" db="EMBL/GenBank/DDBJ databases">
        <title>Genome of Psychroserpens burtonensis ACAM 167.</title>
        <authorList>
            <person name="Bowman J.P."/>
        </authorList>
    </citation>
    <scope>NUCLEOTIDE SEQUENCE [LARGE SCALE GENOMIC DNA]</scope>
    <source>
        <strain evidence="4 5">ACAM 167</strain>
    </source>
</reference>
<dbReference type="Pfam" id="PF09822">
    <property type="entry name" value="ABC_transp_aux"/>
    <property type="match status" value="1"/>
</dbReference>
<dbReference type="EMBL" id="VOSB01000003">
    <property type="protein sequence ID" value="TXE19655.1"/>
    <property type="molecule type" value="Genomic_DNA"/>
</dbReference>
<feature type="domain" description="ABC-type uncharacterised transport system" evidence="2">
    <location>
        <begin position="189"/>
        <end position="493"/>
    </location>
</feature>
<dbReference type="RefSeq" id="WP_028873546.1">
    <property type="nucleotide sequence ID" value="NZ_VOSB01000003.1"/>
</dbReference>
<keyword evidence="5" id="KW-1185">Reference proteome</keyword>
<dbReference type="Pfam" id="PF23357">
    <property type="entry name" value="DUF7088"/>
    <property type="match status" value="1"/>
</dbReference>
<keyword evidence="1" id="KW-0472">Membrane</keyword>
<comment type="caution">
    <text evidence="4">The sequence shown here is derived from an EMBL/GenBank/DDBJ whole genome shotgun (WGS) entry which is preliminary data.</text>
</comment>
<organism evidence="4 5">
    <name type="scientific">Psychroserpens burtonensis</name>
    <dbReference type="NCBI Taxonomy" id="49278"/>
    <lineage>
        <taxon>Bacteria</taxon>
        <taxon>Pseudomonadati</taxon>
        <taxon>Bacteroidota</taxon>
        <taxon>Flavobacteriia</taxon>
        <taxon>Flavobacteriales</taxon>
        <taxon>Flavobacteriaceae</taxon>
        <taxon>Psychroserpens</taxon>
    </lineage>
</organism>
<accession>A0A5C7BCU9</accession>
<evidence type="ECO:0000259" key="2">
    <source>
        <dbReference type="Pfam" id="PF09822"/>
    </source>
</evidence>
<evidence type="ECO:0000259" key="3">
    <source>
        <dbReference type="Pfam" id="PF23357"/>
    </source>
</evidence>
<keyword evidence="1" id="KW-0812">Transmembrane</keyword>
<protein>
    <submittedName>
        <fullName evidence="4">Gliding motility-associated ABC transporter substrate-binding protein GldG</fullName>
    </submittedName>
</protein>
<dbReference type="OrthoDB" id="9777219at2"/>
<dbReference type="Proteomes" id="UP000321938">
    <property type="component" value="Unassembled WGS sequence"/>
</dbReference>
<feature type="transmembrane region" description="Helical" evidence="1">
    <location>
        <begin position="7"/>
        <end position="29"/>
    </location>
</feature>